<feature type="transmembrane region" description="Helical" evidence="1">
    <location>
        <begin position="120"/>
        <end position="145"/>
    </location>
</feature>
<gene>
    <name evidence="2" type="ORF">AQI95_23935</name>
</gene>
<proteinExistence type="predicted"/>
<keyword evidence="1" id="KW-0472">Membrane</keyword>
<dbReference type="STRING" id="67386.AQI95_23935"/>
<comment type="caution">
    <text evidence="2">The sequence shown here is derived from an EMBL/GenBank/DDBJ whole genome shotgun (WGS) entry which is preliminary data.</text>
</comment>
<dbReference type="Proteomes" id="UP000053127">
    <property type="component" value="Unassembled WGS sequence"/>
</dbReference>
<evidence type="ECO:0000313" key="3">
    <source>
        <dbReference type="Proteomes" id="UP000053127"/>
    </source>
</evidence>
<dbReference type="OrthoDB" id="3870305at2"/>
<evidence type="ECO:0008006" key="4">
    <source>
        <dbReference type="Google" id="ProtNLM"/>
    </source>
</evidence>
<keyword evidence="1" id="KW-0812">Transmembrane</keyword>
<accession>A0A117Q1I2</accession>
<feature type="transmembrane region" description="Helical" evidence="1">
    <location>
        <begin position="49"/>
        <end position="68"/>
    </location>
</feature>
<dbReference type="EMBL" id="LMWN01000033">
    <property type="protein sequence ID" value="KUN03539.1"/>
    <property type="molecule type" value="Genomic_DNA"/>
</dbReference>
<protein>
    <recommendedName>
        <fullName evidence="4">DUF3159 domain-containing protein</fullName>
    </recommendedName>
</protein>
<evidence type="ECO:0000313" key="2">
    <source>
        <dbReference type="EMBL" id="KUN03539.1"/>
    </source>
</evidence>
<name>A0A117Q1I2_9ACTN</name>
<sequence length="190" mass="20177">MSLLRSAFPWIFFTALVSTSWKAAAIAAAVSSLVIVVQKRRAGTGWEDLILDVGTLLYFVLVAAIASVSPHSSLQPYSGAGSHAFLGLVAWFGIAVRKPFTMAFAKQSTPKEIWAEPRFLKVNMIITTFWASMFIITAPLIALAYHATHKSLAASLVQLIGLAVAGFLTVRYAAHARAKGAALAAGNSAA</sequence>
<keyword evidence="1" id="KW-1133">Transmembrane helix</keyword>
<dbReference type="RefSeq" id="WP_067127268.1">
    <property type="nucleotide sequence ID" value="NZ_JBFACD010000048.1"/>
</dbReference>
<feature type="transmembrane region" description="Helical" evidence="1">
    <location>
        <begin position="80"/>
        <end position="100"/>
    </location>
</feature>
<feature type="transmembrane region" description="Helical" evidence="1">
    <location>
        <begin position="12"/>
        <end position="37"/>
    </location>
</feature>
<feature type="transmembrane region" description="Helical" evidence="1">
    <location>
        <begin position="151"/>
        <end position="170"/>
    </location>
</feature>
<dbReference type="AlphaFoldDB" id="A0A117Q1I2"/>
<organism evidence="2 3">
    <name type="scientific">Streptomyces yokosukanensis</name>
    <dbReference type="NCBI Taxonomy" id="67386"/>
    <lineage>
        <taxon>Bacteria</taxon>
        <taxon>Bacillati</taxon>
        <taxon>Actinomycetota</taxon>
        <taxon>Actinomycetes</taxon>
        <taxon>Kitasatosporales</taxon>
        <taxon>Streptomycetaceae</taxon>
        <taxon>Streptomyces</taxon>
    </lineage>
</organism>
<keyword evidence="3" id="KW-1185">Reference proteome</keyword>
<evidence type="ECO:0000256" key="1">
    <source>
        <dbReference type="SAM" id="Phobius"/>
    </source>
</evidence>
<reference evidence="2 3" key="1">
    <citation type="submission" date="2015-10" db="EMBL/GenBank/DDBJ databases">
        <title>Draft genome sequence of Streptomyces yokosukanensis DSM 40224, type strain for the species Streptomyces yokosukanensis.</title>
        <authorList>
            <person name="Ruckert C."/>
            <person name="Winkler A."/>
            <person name="Kalinowski J."/>
            <person name="Kampfer P."/>
            <person name="Glaeser S."/>
        </authorList>
    </citation>
    <scope>NUCLEOTIDE SEQUENCE [LARGE SCALE GENOMIC DNA]</scope>
    <source>
        <strain evidence="2 3">DSM 40224</strain>
    </source>
</reference>